<dbReference type="AlphaFoldDB" id="A0A9E7G8I1"/>
<feature type="compositionally biased region" description="Acidic residues" evidence="1">
    <location>
        <begin position="129"/>
        <end position="146"/>
    </location>
</feature>
<organism evidence="2 3">
    <name type="scientific">Musa troglodytarum</name>
    <name type="common">fe'i banana</name>
    <dbReference type="NCBI Taxonomy" id="320322"/>
    <lineage>
        <taxon>Eukaryota</taxon>
        <taxon>Viridiplantae</taxon>
        <taxon>Streptophyta</taxon>
        <taxon>Embryophyta</taxon>
        <taxon>Tracheophyta</taxon>
        <taxon>Spermatophyta</taxon>
        <taxon>Magnoliopsida</taxon>
        <taxon>Liliopsida</taxon>
        <taxon>Zingiberales</taxon>
        <taxon>Musaceae</taxon>
        <taxon>Musa</taxon>
    </lineage>
</organism>
<evidence type="ECO:0000313" key="3">
    <source>
        <dbReference type="Proteomes" id="UP001055439"/>
    </source>
</evidence>
<gene>
    <name evidence="2" type="ORF">MUK42_33646</name>
</gene>
<feature type="region of interest" description="Disordered" evidence="1">
    <location>
        <begin position="103"/>
        <end position="176"/>
    </location>
</feature>
<accession>A0A9E7G8I1</accession>
<keyword evidence="3" id="KW-1185">Reference proteome</keyword>
<name>A0A9E7G8I1_9LILI</name>
<feature type="compositionally biased region" description="Gly residues" evidence="1">
    <location>
        <begin position="108"/>
        <end position="117"/>
    </location>
</feature>
<reference evidence="2" key="1">
    <citation type="submission" date="2022-05" db="EMBL/GenBank/DDBJ databases">
        <title>The Musa troglodytarum L. genome provides insights into the mechanism of non-climacteric behaviour and enrichment of carotenoids.</title>
        <authorList>
            <person name="Wang J."/>
        </authorList>
    </citation>
    <scope>NUCLEOTIDE SEQUENCE</scope>
    <source>
        <tissue evidence="2">Leaf</tissue>
    </source>
</reference>
<sequence length="208" mass="22089">MPVELGGNEVTAHGRRTHALPSRQYDRAGRRMLLPVWLQKQWILTAKESKNHSLELGAGGSPAGVGGAVEQQPGAVVAGVARVALARGETSAGRKGAAVAGAVDRGDGLGVPGGGASPPGRRLVAGQDEVAEEEDVEEEGSVEEEKELQPRARPPPSTSRLVHPHRTPRKPPPSASTVWILRLVYSERERESRKNITLRNIPGTNTHG</sequence>
<proteinExistence type="predicted"/>
<evidence type="ECO:0000313" key="2">
    <source>
        <dbReference type="EMBL" id="URE10060.1"/>
    </source>
</evidence>
<dbReference type="Proteomes" id="UP001055439">
    <property type="component" value="Chromosome 6"/>
</dbReference>
<dbReference type="EMBL" id="CP097508">
    <property type="protein sequence ID" value="URE10060.1"/>
    <property type="molecule type" value="Genomic_DNA"/>
</dbReference>
<evidence type="ECO:0000256" key="1">
    <source>
        <dbReference type="SAM" id="MobiDB-lite"/>
    </source>
</evidence>
<protein>
    <submittedName>
        <fullName evidence="2">Uncharacterized protein</fullName>
    </submittedName>
</protein>